<evidence type="ECO:0000313" key="1">
    <source>
        <dbReference type="EMBL" id="QHS79338.1"/>
    </source>
</evidence>
<accession>A0A6C0AHV2</accession>
<organism evidence="1">
    <name type="scientific">viral metagenome</name>
    <dbReference type="NCBI Taxonomy" id="1070528"/>
    <lineage>
        <taxon>unclassified sequences</taxon>
        <taxon>metagenomes</taxon>
        <taxon>organismal metagenomes</taxon>
    </lineage>
</organism>
<dbReference type="EMBL" id="MN740642">
    <property type="protein sequence ID" value="QHS79338.1"/>
    <property type="molecule type" value="Genomic_DNA"/>
</dbReference>
<protein>
    <submittedName>
        <fullName evidence="1">Uncharacterized protein</fullName>
    </submittedName>
</protein>
<sequence length="105" mass="12029">MSLTPFTRSDMEFQREAFKTAKAREYVSNAVEKIYYAVRKHAVETNVTSYVHIIPGGMFNNVQSVAEAIRDELVVLFPDFGVHIQVVNYTYDRGRNVVVGWRSVP</sequence>
<reference evidence="1" key="1">
    <citation type="journal article" date="2020" name="Nature">
        <title>Giant virus diversity and host interactions through global metagenomics.</title>
        <authorList>
            <person name="Schulz F."/>
            <person name="Roux S."/>
            <person name="Paez-Espino D."/>
            <person name="Jungbluth S."/>
            <person name="Walsh D.A."/>
            <person name="Denef V.J."/>
            <person name="McMahon K.D."/>
            <person name="Konstantinidis K.T."/>
            <person name="Eloe-Fadrosh E.A."/>
            <person name="Kyrpides N.C."/>
            <person name="Woyke T."/>
        </authorList>
    </citation>
    <scope>NUCLEOTIDE SEQUENCE</scope>
    <source>
        <strain evidence="1">GVMAG-S-1035237-23</strain>
    </source>
</reference>
<proteinExistence type="predicted"/>
<dbReference type="AlphaFoldDB" id="A0A6C0AHV2"/>
<name>A0A6C0AHV2_9ZZZZ</name>